<accession>A0A5D3DKT2</accession>
<evidence type="ECO:0000313" key="1">
    <source>
        <dbReference type="EMBL" id="TYK24227.1"/>
    </source>
</evidence>
<dbReference type="Proteomes" id="UP000321947">
    <property type="component" value="Unassembled WGS sequence"/>
</dbReference>
<dbReference type="EMBL" id="SSTD01003948">
    <property type="protein sequence ID" value="TYK24227.1"/>
    <property type="molecule type" value="Genomic_DNA"/>
</dbReference>
<proteinExistence type="predicted"/>
<organism evidence="1 2">
    <name type="scientific">Cucumis melo var. makuwa</name>
    <name type="common">Oriental melon</name>
    <dbReference type="NCBI Taxonomy" id="1194695"/>
    <lineage>
        <taxon>Eukaryota</taxon>
        <taxon>Viridiplantae</taxon>
        <taxon>Streptophyta</taxon>
        <taxon>Embryophyta</taxon>
        <taxon>Tracheophyta</taxon>
        <taxon>Spermatophyta</taxon>
        <taxon>Magnoliopsida</taxon>
        <taxon>eudicotyledons</taxon>
        <taxon>Gunneridae</taxon>
        <taxon>Pentapetalae</taxon>
        <taxon>rosids</taxon>
        <taxon>fabids</taxon>
        <taxon>Cucurbitales</taxon>
        <taxon>Cucurbitaceae</taxon>
        <taxon>Benincaseae</taxon>
        <taxon>Cucumis</taxon>
    </lineage>
</organism>
<reference evidence="1 2" key="1">
    <citation type="submission" date="2019-08" db="EMBL/GenBank/DDBJ databases">
        <title>Draft genome sequences of two oriental melons (Cucumis melo L. var makuwa).</title>
        <authorList>
            <person name="Kwon S.-Y."/>
        </authorList>
    </citation>
    <scope>NUCLEOTIDE SEQUENCE [LARGE SCALE GENOMIC DNA]</scope>
    <source>
        <strain evidence="2">cv. Chang Bougi</strain>
        <tissue evidence="1">Leaf</tissue>
    </source>
</reference>
<comment type="caution">
    <text evidence="1">The sequence shown here is derived from an EMBL/GenBank/DDBJ whole genome shotgun (WGS) entry which is preliminary data.</text>
</comment>
<name>A0A5D3DKT2_CUCMM</name>
<dbReference type="PANTHER" id="PTHR11439">
    <property type="entry name" value="GAG-POL-RELATED RETROTRANSPOSON"/>
    <property type="match status" value="1"/>
</dbReference>
<dbReference type="PANTHER" id="PTHR11439:SF467">
    <property type="entry name" value="INTEGRASE CATALYTIC DOMAIN-CONTAINING PROTEIN"/>
    <property type="match status" value="1"/>
</dbReference>
<dbReference type="AlphaFoldDB" id="A0A5D3DKT2"/>
<protein>
    <submittedName>
        <fullName evidence="1">Gag/pol protein</fullName>
    </submittedName>
</protein>
<evidence type="ECO:0000313" key="2">
    <source>
        <dbReference type="Proteomes" id="UP000321947"/>
    </source>
</evidence>
<dbReference type="CDD" id="cd09272">
    <property type="entry name" value="RNase_HI_RT_Ty1"/>
    <property type="match status" value="1"/>
</dbReference>
<gene>
    <name evidence="1" type="ORF">E5676_scaffold27G00330</name>
</gene>
<sequence>MQNSKKGLLPFKHGVHLSKEQCPKTPQGVKDMRRIPYASAADSLMYAILCTKLDICYVVEIVSRYQSNLGLDHLTVVKIILKYLKRTRDYMIVYGAKNFTLTGYTDSDFQIDKDSRKSTSGLVFILNDGAVVWHSIKEGYIADSTMEVEYVAAFEAEKQ</sequence>